<dbReference type="Proteomes" id="UP000325081">
    <property type="component" value="Unassembled WGS sequence"/>
</dbReference>
<evidence type="ECO:0000256" key="1">
    <source>
        <dbReference type="SAM" id="MobiDB-lite"/>
    </source>
</evidence>
<reference evidence="3" key="1">
    <citation type="journal article" date="2019" name="Curr. Biol.">
        <title>Genome Sequence of Striga asiatica Provides Insight into the Evolution of Plant Parasitism.</title>
        <authorList>
            <person name="Yoshida S."/>
            <person name="Kim S."/>
            <person name="Wafula E.K."/>
            <person name="Tanskanen J."/>
            <person name="Kim Y.M."/>
            <person name="Honaas L."/>
            <person name="Yang Z."/>
            <person name="Spallek T."/>
            <person name="Conn C.E."/>
            <person name="Ichihashi Y."/>
            <person name="Cheong K."/>
            <person name="Cui S."/>
            <person name="Der J.P."/>
            <person name="Gundlach H."/>
            <person name="Jiao Y."/>
            <person name="Hori C."/>
            <person name="Ishida J.K."/>
            <person name="Kasahara H."/>
            <person name="Kiba T."/>
            <person name="Kim M.S."/>
            <person name="Koo N."/>
            <person name="Laohavisit A."/>
            <person name="Lee Y.H."/>
            <person name="Lumba S."/>
            <person name="McCourt P."/>
            <person name="Mortimer J.C."/>
            <person name="Mutuku J.M."/>
            <person name="Nomura T."/>
            <person name="Sasaki-Sekimoto Y."/>
            <person name="Seto Y."/>
            <person name="Wang Y."/>
            <person name="Wakatake T."/>
            <person name="Sakakibara H."/>
            <person name="Demura T."/>
            <person name="Yamaguchi S."/>
            <person name="Yoneyama K."/>
            <person name="Manabe R.I."/>
            <person name="Nelson D.C."/>
            <person name="Schulman A.H."/>
            <person name="Timko M.P."/>
            <person name="dePamphilis C.W."/>
            <person name="Choi D."/>
            <person name="Shirasu K."/>
        </authorList>
    </citation>
    <scope>NUCLEOTIDE SEQUENCE [LARGE SCALE GENOMIC DNA]</scope>
    <source>
        <strain evidence="3">cv. UVA1</strain>
    </source>
</reference>
<sequence length="142" mass="15499">MLSNLKPKPPRTDRNSSSIGFFLLGRNPFNQFPGLNPMLAVCFFSQRVMMVDGIEGACTARLRHLLRDDQRAGNNASFPWPDSNPIPNRASIPLNNSVAAATGASLSNPYGISSTSSASTTRMDSSIDEKSSRRWPRATMPL</sequence>
<evidence type="ECO:0000313" key="2">
    <source>
        <dbReference type="EMBL" id="GER40410.1"/>
    </source>
</evidence>
<dbReference type="AlphaFoldDB" id="A0A5A7Q5C0"/>
<comment type="caution">
    <text evidence="2">The sequence shown here is derived from an EMBL/GenBank/DDBJ whole genome shotgun (WGS) entry which is preliminary data.</text>
</comment>
<accession>A0A5A7Q5C0</accession>
<proteinExistence type="predicted"/>
<feature type="region of interest" description="Disordered" evidence="1">
    <location>
        <begin position="104"/>
        <end position="142"/>
    </location>
</feature>
<name>A0A5A7Q5C0_STRAF</name>
<dbReference type="EMBL" id="BKCP01005850">
    <property type="protein sequence ID" value="GER40410.1"/>
    <property type="molecule type" value="Genomic_DNA"/>
</dbReference>
<feature type="compositionally biased region" description="Polar residues" evidence="1">
    <location>
        <begin position="104"/>
        <end position="124"/>
    </location>
</feature>
<organism evidence="2 3">
    <name type="scientific">Striga asiatica</name>
    <name type="common">Asiatic witchweed</name>
    <name type="synonym">Buchnera asiatica</name>
    <dbReference type="NCBI Taxonomy" id="4170"/>
    <lineage>
        <taxon>Eukaryota</taxon>
        <taxon>Viridiplantae</taxon>
        <taxon>Streptophyta</taxon>
        <taxon>Embryophyta</taxon>
        <taxon>Tracheophyta</taxon>
        <taxon>Spermatophyta</taxon>
        <taxon>Magnoliopsida</taxon>
        <taxon>eudicotyledons</taxon>
        <taxon>Gunneridae</taxon>
        <taxon>Pentapetalae</taxon>
        <taxon>asterids</taxon>
        <taxon>lamiids</taxon>
        <taxon>Lamiales</taxon>
        <taxon>Orobanchaceae</taxon>
        <taxon>Buchnereae</taxon>
        <taxon>Striga</taxon>
    </lineage>
</organism>
<keyword evidence="3" id="KW-1185">Reference proteome</keyword>
<evidence type="ECO:0000313" key="3">
    <source>
        <dbReference type="Proteomes" id="UP000325081"/>
    </source>
</evidence>
<gene>
    <name evidence="2" type="ORF">STAS_17076</name>
</gene>
<feature type="region of interest" description="Disordered" evidence="1">
    <location>
        <begin position="73"/>
        <end position="92"/>
    </location>
</feature>
<protein>
    <submittedName>
        <fullName evidence="2">High-affinity nickel permease</fullName>
    </submittedName>
</protein>